<reference evidence="1 2" key="1">
    <citation type="journal article" date="2012" name="Nature">
        <title>Repeated polyploidization of Gossypium genomes and the evolution of spinnable cotton fibres.</title>
        <authorList>
            <person name="Paterson A.H."/>
            <person name="Wendel J.F."/>
            <person name="Gundlach H."/>
            <person name="Guo H."/>
            <person name="Jenkins J."/>
            <person name="Jin D."/>
            <person name="Llewellyn D."/>
            <person name="Showmaker K.C."/>
            <person name="Shu S."/>
            <person name="Udall J."/>
            <person name="Yoo M.J."/>
            <person name="Byers R."/>
            <person name="Chen W."/>
            <person name="Doron-Faigenboim A."/>
            <person name="Duke M.V."/>
            <person name="Gong L."/>
            <person name="Grimwood J."/>
            <person name="Grover C."/>
            <person name="Grupp K."/>
            <person name="Hu G."/>
            <person name="Lee T.H."/>
            <person name="Li J."/>
            <person name="Lin L."/>
            <person name="Liu T."/>
            <person name="Marler B.S."/>
            <person name="Page J.T."/>
            <person name="Roberts A.W."/>
            <person name="Romanel E."/>
            <person name="Sanders W.S."/>
            <person name="Szadkowski E."/>
            <person name="Tan X."/>
            <person name="Tang H."/>
            <person name="Xu C."/>
            <person name="Wang J."/>
            <person name="Wang Z."/>
            <person name="Zhang D."/>
            <person name="Zhang L."/>
            <person name="Ashrafi H."/>
            <person name="Bedon F."/>
            <person name="Bowers J.E."/>
            <person name="Brubaker C.L."/>
            <person name="Chee P.W."/>
            <person name="Das S."/>
            <person name="Gingle A.R."/>
            <person name="Haigler C.H."/>
            <person name="Harker D."/>
            <person name="Hoffmann L.V."/>
            <person name="Hovav R."/>
            <person name="Jones D.C."/>
            <person name="Lemke C."/>
            <person name="Mansoor S."/>
            <person name="ur Rahman M."/>
            <person name="Rainville L.N."/>
            <person name="Rambani A."/>
            <person name="Reddy U.K."/>
            <person name="Rong J.K."/>
            <person name="Saranga Y."/>
            <person name="Scheffler B.E."/>
            <person name="Scheffler J.A."/>
            <person name="Stelly D.M."/>
            <person name="Triplett B.A."/>
            <person name="Van Deynze A."/>
            <person name="Vaslin M.F."/>
            <person name="Waghmare V.N."/>
            <person name="Walford S.A."/>
            <person name="Wright R.J."/>
            <person name="Zaki E.A."/>
            <person name="Zhang T."/>
            <person name="Dennis E.S."/>
            <person name="Mayer K.F."/>
            <person name="Peterson D.G."/>
            <person name="Rokhsar D.S."/>
            <person name="Wang X."/>
            <person name="Schmutz J."/>
        </authorList>
    </citation>
    <scope>NUCLEOTIDE SEQUENCE [LARGE SCALE GENOMIC DNA]</scope>
</reference>
<dbReference type="Gramene" id="KJB71372">
    <property type="protein sequence ID" value="KJB71372"/>
    <property type="gene ID" value="B456_011G119200"/>
</dbReference>
<evidence type="ECO:0000313" key="1">
    <source>
        <dbReference type="EMBL" id="KJB71372.1"/>
    </source>
</evidence>
<evidence type="ECO:0000313" key="2">
    <source>
        <dbReference type="Proteomes" id="UP000032304"/>
    </source>
</evidence>
<dbReference type="AlphaFoldDB" id="A0A0D2RL03"/>
<protein>
    <submittedName>
        <fullName evidence="1">Uncharacterized protein</fullName>
    </submittedName>
</protein>
<dbReference type="EMBL" id="CM001750">
    <property type="protein sequence ID" value="KJB71372.1"/>
    <property type="molecule type" value="Genomic_DNA"/>
</dbReference>
<accession>A0A0D2RL03</accession>
<name>A0A0D2RL03_GOSRA</name>
<proteinExistence type="predicted"/>
<dbReference type="Proteomes" id="UP000032304">
    <property type="component" value="Chromosome 11"/>
</dbReference>
<organism evidence="1 2">
    <name type="scientific">Gossypium raimondii</name>
    <name type="common">Peruvian cotton</name>
    <name type="synonym">Gossypium klotzschianum subsp. raimondii</name>
    <dbReference type="NCBI Taxonomy" id="29730"/>
    <lineage>
        <taxon>Eukaryota</taxon>
        <taxon>Viridiplantae</taxon>
        <taxon>Streptophyta</taxon>
        <taxon>Embryophyta</taxon>
        <taxon>Tracheophyta</taxon>
        <taxon>Spermatophyta</taxon>
        <taxon>Magnoliopsida</taxon>
        <taxon>eudicotyledons</taxon>
        <taxon>Gunneridae</taxon>
        <taxon>Pentapetalae</taxon>
        <taxon>rosids</taxon>
        <taxon>malvids</taxon>
        <taxon>Malvales</taxon>
        <taxon>Malvaceae</taxon>
        <taxon>Malvoideae</taxon>
        <taxon>Gossypium</taxon>
    </lineage>
</organism>
<keyword evidence="2" id="KW-1185">Reference proteome</keyword>
<gene>
    <name evidence="1" type="ORF">B456_011G119200</name>
</gene>
<sequence length="82" mass="9802">MFNHQTCKISPMHRIKTLNLLLFFQFRIDTFWAFHCKLYCSNSSNFLKPTMSNTHIQCIFRHDCHAIIIPKSPNESKSWKNN</sequence>